<evidence type="ECO:0000256" key="27">
    <source>
        <dbReference type="RuleBase" id="RU361193"/>
    </source>
</evidence>
<comment type="subcellular location">
    <subcellularLocation>
        <location evidence="23">Endomembrane system</location>
        <topology evidence="23">Single-pass type II membrane protein</topology>
    </subcellularLocation>
    <subcellularLocation>
        <location evidence="4">Golgi apparatus membrane</location>
        <topology evidence="4">Single-pass membrane protein</topology>
    </subcellularLocation>
</comment>
<dbReference type="AlphaFoldDB" id="A0A8T0IIL2"/>
<gene>
    <name evidence="30" type="ORF">KC19_3G151400</name>
</gene>
<evidence type="ECO:0000256" key="13">
    <source>
        <dbReference type="ARBA" id="ARBA00022989"/>
    </source>
</evidence>
<evidence type="ECO:0000256" key="1">
    <source>
        <dbReference type="ARBA" id="ARBA00001913"/>
    </source>
</evidence>
<evidence type="ECO:0000256" key="29">
    <source>
        <dbReference type="SAM" id="Phobius"/>
    </source>
</evidence>
<keyword evidence="17 26" id="KW-1015">Disulfide bond</keyword>
<keyword evidence="15 28" id="KW-0175">Coiled coil</keyword>
<evidence type="ECO:0000256" key="22">
    <source>
        <dbReference type="ARBA" id="ARBA00058858"/>
    </source>
</evidence>
<accession>A0A8T0IIL2</accession>
<evidence type="ECO:0000256" key="17">
    <source>
        <dbReference type="ARBA" id="ARBA00023157"/>
    </source>
</evidence>
<dbReference type="PANTHER" id="PTHR11742">
    <property type="entry name" value="MANNOSYL-OLIGOSACCHARIDE ALPHA-1,2-MANNOSIDASE-RELATED"/>
    <property type="match status" value="1"/>
</dbReference>
<feature type="active site" description="Proton donor" evidence="24">
    <location>
        <position position="202"/>
    </location>
</feature>
<keyword evidence="8 25" id="KW-0479">Metal-binding</keyword>
<evidence type="ECO:0000256" key="20">
    <source>
        <dbReference type="ARBA" id="ARBA00047669"/>
    </source>
</evidence>
<keyword evidence="7 29" id="KW-0812">Transmembrane</keyword>
<protein>
    <recommendedName>
        <fullName evidence="27">alpha-1,2-Mannosidase</fullName>
        <ecNumber evidence="27">3.2.1.-</ecNumber>
    </recommendedName>
</protein>
<evidence type="ECO:0000256" key="9">
    <source>
        <dbReference type="ARBA" id="ARBA00022801"/>
    </source>
</evidence>
<dbReference type="PRINTS" id="PR00747">
    <property type="entry name" value="GLYHDRLASE47"/>
</dbReference>
<comment type="catalytic activity">
    <reaction evidence="20">
        <text>N(4)-(alpha-D-Man-(1-&gt;2)-alpha-D-Man-(1-&gt;2)-alpha-D-Man-(1-&gt;3)-[alpha-D-Man-(1-&gt;3)-[alpha-D-Man-(1-&gt;2)-alpha-D-Man-(1-&gt;6)]-alpha-D-Man-(1-&gt;6)]-beta-D-Man-(1-&gt;4)-beta-D-GlcNAc-(1-&gt;4)-beta-D-GlcNAc)-L-asparaginyl-[protein] (N-glucan mannose isomer 8A1,2,3B1,3) + 3 H2O = N(4)-(alpha-D-Man-(1-&gt;3)-[alpha-D-Man-(1-&gt;3)-[alpha-D-Man-(1-&gt;6)]-alpha-D-Man-(1-&gt;6)]-beta-D-Man-(1-&gt;4)-beta-D-GlcNAc-(1-&gt;4)-beta-D-GlcNAc)-L-asparaginyl-[protein] (N-glucan mannose isomer 5A1,2) + 3 beta-D-mannose</text>
        <dbReference type="Rhea" id="RHEA:56028"/>
        <dbReference type="Rhea" id="RHEA-COMP:14358"/>
        <dbReference type="Rhea" id="RHEA-COMP:14367"/>
        <dbReference type="ChEBI" id="CHEBI:15377"/>
        <dbReference type="ChEBI" id="CHEBI:28563"/>
        <dbReference type="ChEBI" id="CHEBI:59087"/>
        <dbReference type="ChEBI" id="CHEBI:60628"/>
        <dbReference type="EC" id="3.2.1.113"/>
    </reaction>
</comment>
<comment type="cofactor">
    <cofactor evidence="2">
        <name>Mn(2+)</name>
        <dbReference type="ChEBI" id="CHEBI:29035"/>
    </cofactor>
</comment>
<comment type="pathway">
    <text evidence="5">Protein modification; protein glycosylation.</text>
</comment>
<keyword evidence="11" id="KW-0460">Magnesium</keyword>
<evidence type="ECO:0000256" key="12">
    <source>
        <dbReference type="ARBA" id="ARBA00022968"/>
    </source>
</evidence>
<comment type="caution">
    <text evidence="30">The sequence shown here is derived from an EMBL/GenBank/DDBJ whole genome shotgun (WGS) entry which is preliminary data.</text>
</comment>
<dbReference type="EC" id="3.2.1.-" evidence="27"/>
<keyword evidence="12" id="KW-0735">Signal-anchor</keyword>
<dbReference type="GO" id="GO:0005975">
    <property type="term" value="P:carbohydrate metabolic process"/>
    <property type="evidence" value="ECO:0007669"/>
    <property type="project" value="InterPro"/>
</dbReference>
<dbReference type="GO" id="GO:0005783">
    <property type="term" value="C:endoplasmic reticulum"/>
    <property type="evidence" value="ECO:0007669"/>
    <property type="project" value="TreeGrafter"/>
</dbReference>
<keyword evidence="18" id="KW-0325">Glycoprotein</keyword>
<dbReference type="OrthoDB" id="8118055at2759"/>
<dbReference type="InterPro" id="IPR012341">
    <property type="entry name" value="6hp_glycosidase-like_sf"/>
</dbReference>
<organism evidence="30 31">
    <name type="scientific">Ceratodon purpureus</name>
    <name type="common">Fire moss</name>
    <name type="synonym">Dicranum purpureum</name>
    <dbReference type="NCBI Taxonomy" id="3225"/>
    <lineage>
        <taxon>Eukaryota</taxon>
        <taxon>Viridiplantae</taxon>
        <taxon>Streptophyta</taxon>
        <taxon>Embryophyta</taxon>
        <taxon>Bryophyta</taxon>
        <taxon>Bryophytina</taxon>
        <taxon>Bryopsida</taxon>
        <taxon>Dicranidae</taxon>
        <taxon>Pseudoditrichales</taxon>
        <taxon>Ditrichaceae</taxon>
        <taxon>Ceratodon</taxon>
    </lineage>
</organism>
<dbReference type="EMBL" id="CM026423">
    <property type="protein sequence ID" value="KAG0583643.1"/>
    <property type="molecule type" value="Genomic_DNA"/>
</dbReference>
<feature type="transmembrane region" description="Helical" evidence="29">
    <location>
        <begin position="27"/>
        <end position="42"/>
    </location>
</feature>
<dbReference type="InterPro" id="IPR050749">
    <property type="entry name" value="Glycosyl_Hydrolase_47"/>
</dbReference>
<evidence type="ECO:0000256" key="4">
    <source>
        <dbReference type="ARBA" id="ARBA00004194"/>
    </source>
</evidence>
<evidence type="ECO:0000256" key="24">
    <source>
        <dbReference type="PIRSR" id="PIRSR601382-1"/>
    </source>
</evidence>
<evidence type="ECO:0000256" key="7">
    <source>
        <dbReference type="ARBA" id="ARBA00022692"/>
    </source>
</evidence>
<feature type="active site" evidence="24">
    <location>
        <position position="334"/>
    </location>
</feature>
<feature type="active site" evidence="24">
    <location>
        <position position="467"/>
    </location>
</feature>
<evidence type="ECO:0000256" key="10">
    <source>
        <dbReference type="ARBA" id="ARBA00022837"/>
    </source>
</evidence>
<evidence type="ECO:0000256" key="28">
    <source>
        <dbReference type="SAM" id="Coils"/>
    </source>
</evidence>
<dbReference type="PANTHER" id="PTHR11742:SF6">
    <property type="entry name" value="MANNOSYL-OLIGOSACCHARIDE ALPHA-1,2-MANNOSIDASE IA-RELATED"/>
    <property type="match status" value="1"/>
</dbReference>
<dbReference type="GO" id="GO:0000139">
    <property type="term" value="C:Golgi membrane"/>
    <property type="evidence" value="ECO:0007669"/>
    <property type="project" value="UniProtKB-SubCell"/>
</dbReference>
<reference evidence="30" key="1">
    <citation type="submission" date="2020-06" db="EMBL/GenBank/DDBJ databases">
        <title>WGS assembly of Ceratodon purpureus strain R40.</title>
        <authorList>
            <person name="Carey S.B."/>
            <person name="Jenkins J."/>
            <person name="Shu S."/>
            <person name="Lovell J.T."/>
            <person name="Sreedasyam A."/>
            <person name="Maumus F."/>
            <person name="Tiley G.P."/>
            <person name="Fernandez-Pozo N."/>
            <person name="Barry K."/>
            <person name="Chen C."/>
            <person name="Wang M."/>
            <person name="Lipzen A."/>
            <person name="Daum C."/>
            <person name="Saski C.A."/>
            <person name="Payton A.C."/>
            <person name="Mcbreen J.C."/>
            <person name="Conrad R.E."/>
            <person name="Kollar L.M."/>
            <person name="Olsson S."/>
            <person name="Huttunen S."/>
            <person name="Landis J.B."/>
            <person name="Wickett N.J."/>
            <person name="Johnson M.G."/>
            <person name="Rensing S.A."/>
            <person name="Grimwood J."/>
            <person name="Schmutz J."/>
            <person name="Mcdaniel S.F."/>
        </authorList>
    </citation>
    <scope>NUCLEOTIDE SEQUENCE</scope>
    <source>
        <strain evidence="30">R40</strain>
    </source>
</reference>
<feature type="active site" description="Proton donor" evidence="24">
    <location>
        <position position="447"/>
    </location>
</feature>
<keyword evidence="16 29" id="KW-0472">Membrane</keyword>
<proteinExistence type="inferred from homology"/>
<dbReference type="Pfam" id="PF01532">
    <property type="entry name" value="Glyco_hydro_47"/>
    <property type="match status" value="1"/>
</dbReference>
<dbReference type="FunFam" id="1.50.10.10:FF:000024">
    <property type="entry name" value="alpha-1,2-Mannosidase"/>
    <property type="match status" value="1"/>
</dbReference>
<feature type="binding site" evidence="25">
    <location>
        <position position="551"/>
    </location>
    <ligand>
        <name>Ca(2+)</name>
        <dbReference type="ChEBI" id="CHEBI:29108"/>
    </ligand>
</feature>
<evidence type="ECO:0000256" key="25">
    <source>
        <dbReference type="PIRSR" id="PIRSR601382-2"/>
    </source>
</evidence>
<name>A0A8T0IIL2_CERPU</name>
<dbReference type="Proteomes" id="UP000822688">
    <property type="component" value="Chromosome 3"/>
</dbReference>
<evidence type="ECO:0000256" key="2">
    <source>
        <dbReference type="ARBA" id="ARBA00001936"/>
    </source>
</evidence>
<evidence type="ECO:0000256" key="3">
    <source>
        <dbReference type="ARBA" id="ARBA00001946"/>
    </source>
</evidence>
<dbReference type="GO" id="GO:0004571">
    <property type="term" value="F:mannosyl-oligosaccharide 1,2-alpha-mannosidase activity"/>
    <property type="evidence" value="ECO:0007669"/>
    <property type="project" value="UniProtKB-EC"/>
</dbReference>
<evidence type="ECO:0000256" key="23">
    <source>
        <dbReference type="ARBA" id="ARBA00060399"/>
    </source>
</evidence>
<dbReference type="GO" id="GO:0005509">
    <property type="term" value="F:calcium ion binding"/>
    <property type="evidence" value="ECO:0007669"/>
    <property type="project" value="InterPro"/>
</dbReference>
<comment type="function">
    <text evidence="22">Class I alpha-mannosidase essential for early N-glycan processing. Progressively trims alpha-1,2-linked mannose residues. Produces Man(5)GlcNAc(2) from Man(8)GlcNAc(2), but only Man(6)GlcNAc(2) from Man(9)GlcNAc(2). Has difficulty acting on the terminal mannose of the b-branch. Involved in root development and cell wall biosynthesis.</text>
</comment>
<keyword evidence="10 25" id="KW-0106">Calcium</keyword>
<evidence type="ECO:0000256" key="18">
    <source>
        <dbReference type="ARBA" id="ARBA00023180"/>
    </source>
</evidence>
<comment type="similarity">
    <text evidence="6 27">Belongs to the glycosyl hydrolase 47 family.</text>
</comment>
<evidence type="ECO:0000256" key="6">
    <source>
        <dbReference type="ARBA" id="ARBA00007658"/>
    </source>
</evidence>
<evidence type="ECO:0000256" key="19">
    <source>
        <dbReference type="ARBA" id="ARBA00023211"/>
    </source>
</evidence>
<evidence type="ECO:0000256" key="21">
    <source>
        <dbReference type="ARBA" id="ARBA00048605"/>
    </source>
</evidence>
<dbReference type="InterPro" id="IPR036026">
    <property type="entry name" value="Seven-hairpin_glycosidases"/>
</dbReference>
<dbReference type="EMBL" id="CM026423">
    <property type="protein sequence ID" value="KAG0583644.1"/>
    <property type="molecule type" value="Genomic_DNA"/>
</dbReference>
<evidence type="ECO:0000256" key="8">
    <source>
        <dbReference type="ARBA" id="ARBA00022723"/>
    </source>
</evidence>
<dbReference type="EMBL" id="CM026423">
    <property type="protein sequence ID" value="KAG0583642.1"/>
    <property type="molecule type" value="Genomic_DNA"/>
</dbReference>
<evidence type="ECO:0000256" key="11">
    <source>
        <dbReference type="ARBA" id="ARBA00022842"/>
    </source>
</evidence>
<feature type="coiled-coil region" evidence="28">
    <location>
        <begin position="48"/>
        <end position="82"/>
    </location>
</feature>
<keyword evidence="19" id="KW-0464">Manganese</keyword>
<evidence type="ECO:0000256" key="5">
    <source>
        <dbReference type="ARBA" id="ARBA00004922"/>
    </source>
</evidence>
<keyword evidence="31" id="KW-1185">Reference proteome</keyword>
<comment type="cofactor">
    <cofactor evidence="3">
        <name>Mg(2+)</name>
        <dbReference type="ChEBI" id="CHEBI:18420"/>
    </cofactor>
</comment>
<evidence type="ECO:0000313" key="30">
    <source>
        <dbReference type="EMBL" id="KAG0583644.1"/>
    </source>
</evidence>
<keyword evidence="27" id="KW-0326">Glycosidase</keyword>
<comment type="cofactor">
    <cofactor evidence="1 25">
        <name>Ca(2+)</name>
        <dbReference type="ChEBI" id="CHEBI:29108"/>
    </cofactor>
</comment>
<dbReference type="GO" id="GO:0006491">
    <property type="term" value="P:N-glycan processing"/>
    <property type="evidence" value="ECO:0007669"/>
    <property type="project" value="UniProtKB-ARBA"/>
</dbReference>
<evidence type="ECO:0000256" key="14">
    <source>
        <dbReference type="ARBA" id="ARBA00023034"/>
    </source>
</evidence>
<keyword evidence="14" id="KW-0333">Golgi apparatus</keyword>
<evidence type="ECO:0000256" key="15">
    <source>
        <dbReference type="ARBA" id="ARBA00023054"/>
    </source>
</evidence>
<dbReference type="SUPFAM" id="SSF48225">
    <property type="entry name" value="Seven-hairpin glycosidases"/>
    <property type="match status" value="1"/>
</dbReference>
<dbReference type="Gene3D" id="1.50.10.10">
    <property type="match status" value="1"/>
</dbReference>
<feature type="disulfide bond" evidence="26">
    <location>
        <begin position="401"/>
        <end position="433"/>
    </location>
</feature>
<keyword evidence="9 27" id="KW-0378">Hydrolase</keyword>
<dbReference type="InterPro" id="IPR001382">
    <property type="entry name" value="Glyco_hydro_47"/>
</dbReference>
<sequence length="596" mass="67819">MARQRASAATLPRFFNPTYYLRRPRRLLILFAFFVCTTYLLWDRHNLVVHNEETVEDLTRENEKLQHKLQKLSELFKEKGEDLPNDLEFQEQETRGSKSIGQGHTSALLDVDKDPVAAKRRDKVKDAMLHAWNSYEKYAWGFDELKPQSKIGVNQFAGLGASIIDSLDTLYIMGLKKQFEKARDWVAENLDFNKNVETSVFETTIRVLGGLLSAYDLSGEPMFLKKAQQIADRLLPAWETPSGIPYNTINLATGHASNPGWTGGSSILADSGTEQVELIALSQRTGIPKYKEKAEKAIHTLRKNFPSDGLLSYYISPDSGQTTYGKVTLGAMGDSFYEYLLKVWVMGNKTEVVKHYREMWEQSMEGMMKSLIMKTTDPPIYTYIAERSGNQLIHKMDELACFTPGMLVLGMEGASPGKAKEYLDLAKELGNTCYNMYKSTHSKLAGENYNFGGGMSVGTPWNIMRPETIESLMYLWRKTGDQKYRDWGWDIFQAFETQTRVPAGFTGLRDVNTGEKDDMMQSFFLAETLKYLYLLFSPSTVIPLDEWVFNTEAHPVRITPRVDEPVSLEDNVGKTKSSNAVVRVEQRPRWKRRGGD</sequence>
<evidence type="ECO:0000313" key="31">
    <source>
        <dbReference type="Proteomes" id="UP000822688"/>
    </source>
</evidence>
<keyword evidence="13 29" id="KW-1133">Transmembrane helix</keyword>
<evidence type="ECO:0000256" key="16">
    <source>
        <dbReference type="ARBA" id="ARBA00023136"/>
    </source>
</evidence>
<evidence type="ECO:0000256" key="26">
    <source>
        <dbReference type="PIRSR" id="PIRSR601382-3"/>
    </source>
</evidence>
<comment type="catalytic activity">
    <reaction evidence="21">
        <text>N(4)-(alpha-D-Man-(1-&gt;2)-alpha-D-Man-(1-&gt;2)-alpha-D-Man-(1-&gt;3)-[alpha-D-Man-(1-&gt;2)-alpha-D-Man-(1-&gt;3)-[alpha-D-Man-(1-&gt;2)-alpha-D-Man-(1-&gt;6)]-alpha-D-Man-(1-&gt;6)]-beta-D-Man-(1-&gt;4)-beta-D-GlcNAc-(1-&gt;4)-beta-D-GlcNAc)-L-asparaginyl-[protein] (N-glucan mannose isomer 9A1,2,3B1,2,3) + 4 H2O = N(4)-(alpha-D-Man-(1-&gt;3)-[alpha-D-Man-(1-&gt;3)-[alpha-D-Man-(1-&gt;6)]-alpha-D-Man-(1-&gt;6)]-beta-D-Man-(1-&gt;4)-beta-D-GlcNAc-(1-&gt;4)-beta-D-GlcNAc)-L-asparaginyl-[protein] (N-glucan mannose isomer 5A1,2) + 4 beta-D-mannose</text>
        <dbReference type="Rhea" id="RHEA:56008"/>
        <dbReference type="Rhea" id="RHEA-COMP:14356"/>
        <dbReference type="Rhea" id="RHEA-COMP:14367"/>
        <dbReference type="ChEBI" id="CHEBI:15377"/>
        <dbReference type="ChEBI" id="CHEBI:28563"/>
        <dbReference type="ChEBI" id="CHEBI:59087"/>
        <dbReference type="ChEBI" id="CHEBI:139493"/>
        <dbReference type="EC" id="3.2.1.113"/>
    </reaction>
</comment>